<comment type="caution">
    <text evidence="2">The sequence shown here is derived from an EMBL/GenBank/DDBJ whole genome shotgun (WGS) entry which is preliminary data.</text>
</comment>
<name>A0A5B7K586_PORTR</name>
<feature type="signal peptide" evidence="1">
    <location>
        <begin position="1"/>
        <end position="21"/>
    </location>
</feature>
<dbReference type="Gene3D" id="3.40.33.10">
    <property type="entry name" value="CAP"/>
    <property type="match status" value="1"/>
</dbReference>
<gene>
    <name evidence="2" type="primary">VAL5</name>
    <name evidence="2" type="ORF">E2C01_101249</name>
</gene>
<sequence>MASRLCLLVTIALSGWVAVQATDYCKFTPEHTMCKYHGRGPRCGPEVGPRGVSPQDISLIVDLHNKLRAQVARGEEDRGAPGPQPWGANMMALVNINNCLRNEYLQY</sequence>
<dbReference type="AlphaFoldDB" id="A0A5B7K586"/>
<keyword evidence="1" id="KW-0732">Signal</keyword>
<dbReference type="InterPro" id="IPR002413">
    <property type="entry name" value="V5_allergen-like"/>
</dbReference>
<dbReference type="SUPFAM" id="SSF55797">
    <property type="entry name" value="PR-1-like"/>
    <property type="match status" value="1"/>
</dbReference>
<proteinExistence type="predicted"/>
<feature type="chain" id="PRO_5022725073" evidence="1">
    <location>
        <begin position="22"/>
        <end position="107"/>
    </location>
</feature>
<evidence type="ECO:0000313" key="2">
    <source>
        <dbReference type="EMBL" id="MPD05502.1"/>
    </source>
</evidence>
<dbReference type="OrthoDB" id="414826at2759"/>
<keyword evidence="3" id="KW-1185">Reference proteome</keyword>
<dbReference type="InterPro" id="IPR035940">
    <property type="entry name" value="CAP_sf"/>
</dbReference>
<dbReference type="Proteomes" id="UP000324222">
    <property type="component" value="Unassembled WGS sequence"/>
</dbReference>
<dbReference type="EMBL" id="VSRR010146332">
    <property type="protein sequence ID" value="MPD05502.1"/>
    <property type="molecule type" value="Genomic_DNA"/>
</dbReference>
<evidence type="ECO:0000313" key="3">
    <source>
        <dbReference type="Proteomes" id="UP000324222"/>
    </source>
</evidence>
<dbReference type="PRINTS" id="PR00838">
    <property type="entry name" value="V5ALLERGEN"/>
</dbReference>
<protein>
    <submittedName>
        <fullName evidence="2">Venom allergen 5</fullName>
    </submittedName>
</protein>
<organism evidence="2 3">
    <name type="scientific">Portunus trituberculatus</name>
    <name type="common">Swimming crab</name>
    <name type="synonym">Neptunus trituberculatus</name>
    <dbReference type="NCBI Taxonomy" id="210409"/>
    <lineage>
        <taxon>Eukaryota</taxon>
        <taxon>Metazoa</taxon>
        <taxon>Ecdysozoa</taxon>
        <taxon>Arthropoda</taxon>
        <taxon>Crustacea</taxon>
        <taxon>Multicrustacea</taxon>
        <taxon>Malacostraca</taxon>
        <taxon>Eumalacostraca</taxon>
        <taxon>Eucarida</taxon>
        <taxon>Decapoda</taxon>
        <taxon>Pleocyemata</taxon>
        <taxon>Brachyura</taxon>
        <taxon>Eubrachyura</taxon>
        <taxon>Portunoidea</taxon>
        <taxon>Portunidae</taxon>
        <taxon>Portuninae</taxon>
        <taxon>Portunus</taxon>
    </lineage>
</organism>
<accession>A0A5B7K586</accession>
<evidence type="ECO:0000256" key="1">
    <source>
        <dbReference type="SAM" id="SignalP"/>
    </source>
</evidence>
<reference evidence="2 3" key="1">
    <citation type="submission" date="2019-05" db="EMBL/GenBank/DDBJ databases">
        <title>Another draft genome of Portunus trituberculatus and its Hox gene families provides insights of decapod evolution.</title>
        <authorList>
            <person name="Jeong J.-H."/>
            <person name="Song I."/>
            <person name="Kim S."/>
            <person name="Choi T."/>
            <person name="Kim D."/>
            <person name="Ryu S."/>
            <person name="Kim W."/>
        </authorList>
    </citation>
    <scope>NUCLEOTIDE SEQUENCE [LARGE SCALE GENOMIC DNA]</scope>
    <source>
        <tissue evidence="2">Muscle</tissue>
    </source>
</reference>